<dbReference type="KEGG" id="dmm:dnm_085350"/>
<evidence type="ECO:0000313" key="1">
    <source>
        <dbReference type="EMBL" id="QTA92455.1"/>
    </source>
</evidence>
<dbReference type="Proteomes" id="UP000663722">
    <property type="component" value="Chromosome"/>
</dbReference>
<reference evidence="1" key="1">
    <citation type="journal article" date="2021" name="Microb. Physiol.">
        <title>Proteogenomic Insights into the Physiology of Marine, Sulfate-Reducing, Filamentous Desulfonema limicola and Desulfonema magnum.</title>
        <authorList>
            <person name="Schnaars V."/>
            <person name="Wohlbrand L."/>
            <person name="Scheve S."/>
            <person name="Hinrichs C."/>
            <person name="Reinhardt R."/>
            <person name="Rabus R."/>
        </authorList>
    </citation>
    <scope>NUCLEOTIDE SEQUENCE</scope>
    <source>
        <strain evidence="1">4be13</strain>
    </source>
</reference>
<protein>
    <submittedName>
        <fullName evidence="1">Uncharacterized protein</fullName>
    </submittedName>
</protein>
<dbReference type="AlphaFoldDB" id="A0A975BWJ4"/>
<gene>
    <name evidence="1" type="ORF">dnm_085350</name>
</gene>
<evidence type="ECO:0000313" key="2">
    <source>
        <dbReference type="Proteomes" id="UP000663722"/>
    </source>
</evidence>
<dbReference type="EMBL" id="CP061800">
    <property type="protein sequence ID" value="QTA92455.1"/>
    <property type="molecule type" value="Genomic_DNA"/>
</dbReference>
<organism evidence="1 2">
    <name type="scientific">Desulfonema magnum</name>
    <dbReference type="NCBI Taxonomy" id="45655"/>
    <lineage>
        <taxon>Bacteria</taxon>
        <taxon>Pseudomonadati</taxon>
        <taxon>Thermodesulfobacteriota</taxon>
        <taxon>Desulfobacteria</taxon>
        <taxon>Desulfobacterales</taxon>
        <taxon>Desulfococcaceae</taxon>
        <taxon>Desulfonema</taxon>
    </lineage>
</organism>
<proteinExistence type="predicted"/>
<sequence>MKKPGFKNPGFSPEIKKESLKKTRLFGYKYPIKSFFIHSFFRERRRNPAFSLRVSESFREKSRVFVGEKAGFFAGDEKRAG</sequence>
<name>A0A975BWJ4_9BACT</name>
<accession>A0A975BWJ4</accession>
<keyword evidence="2" id="KW-1185">Reference proteome</keyword>